<evidence type="ECO:0000256" key="1">
    <source>
        <dbReference type="SAM" id="SignalP"/>
    </source>
</evidence>
<keyword evidence="3" id="KW-1185">Reference proteome</keyword>
<accession>A0A6G6WFV3</accession>
<dbReference type="Proteomes" id="UP000502996">
    <property type="component" value="Chromosome"/>
</dbReference>
<dbReference type="AlphaFoldDB" id="A0A6G6WFV3"/>
<evidence type="ECO:0008006" key="4">
    <source>
        <dbReference type="Google" id="ProtNLM"/>
    </source>
</evidence>
<dbReference type="Gene3D" id="2.120.10.30">
    <property type="entry name" value="TolB, C-terminal domain"/>
    <property type="match status" value="1"/>
</dbReference>
<name>A0A6G6WFV3_9ACTN</name>
<dbReference type="EMBL" id="CP049257">
    <property type="protein sequence ID" value="QIG44089.1"/>
    <property type="molecule type" value="Genomic_DNA"/>
</dbReference>
<sequence>MRRWSALLVVFAALLLPATPARAAHDEHRVVWDGAGHHGIVLRSALADGSGEVLLHRQPRGFSMGVALDAGGRRVALATAEPRRRPPRVLVLATTGTGRAHDVLAGDDPFYAVGAVGWSPNGERLVLEAFRTHGGRNDRELWTVGRDGTGLRRLRTVGEVTDDGFLPVGSGVPWTRRGVFYAAADGLHRFARGRDHAVLRGVRSVVSSGDGRWLFVERYGPGPRALWRLHPDGTGLEELFTLDQPDGSYLGSSRPSRDGTELLTQVLTEGQVRVVRHPVERAPLPSDPSLGFLDEALELEWR</sequence>
<dbReference type="SUPFAM" id="SSF69304">
    <property type="entry name" value="Tricorn protease N-terminal domain"/>
    <property type="match status" value="1"/>
</dbReference>
<reference evidence="2 3" key="1">
    <citation type="submission" date="2020-02" db="EMBL/GenBank/DDBJ databases">
        <title>Full genome sequence of Nocardioides sp. R-3366.</title>
        <authorList>
            <person name="Im W.-T."/>
        </authorList>
    </citation>
    <scope>NUCLEOTIDE SEQUENCE [LARGE SCALE GENOMIC DNA]</scope>
    <source>
        <strain evidence="2 3">R-3366</strain>
    </source>
</reference>
<gene>
    <name evidence="2" type="ORF">G5V58_16075</name>
</gene>
<feature type="chain" id="PRO_5026255042" description="WD40 repeat domain-containing protein" evidence="1">
    <location>
        <begin position="24"/>
        <end position="302"/>
    </location>
</feature>
<protein>
    <recommendedName>
        <fullName evidence="4">WD40 repeat domain-containing protein</fullName>
    </recommendedName>
</protein>
<keyword evidence="1" id="KW-0732">Signal</keyword>
<dbReference type="InterPro" id="IPR011042">
    <property type="entry name" value="6-blade_b-propeller_TolB-like"/>
</dbReference>
<dbReference type="KEGG" id="nano:G5V58_16075"/>
<evidence type="ECO:0000313" key="2">
    <source>
        <dbReference type="EMBL" id="QIG44089.1"/>
    </source>
</evidence>
<feature type="signal peptide" evidence="1">
    <location>
        <begin position="1"/>
        <end position="23"/>
    </location>
</feature>
<evidence type="ECO:0000313" key="3">
    <source>
        <dbReference type="Proteomes" id="UP000502996"/>
    </source>
</evidence>
<proteinExistence type="predicted"/>
<organism evidence="2 3">
    <name type="scientific">Nocardioides anomalus</name>
    <dbReference type="NCBI Taxonomy" id="2712223"/>
    <lineage>
        <taxon>Bacteria</taxon>
        <taxon>Bacillati</taxon>
        <taxon>Actinomycetota</taxon>
        <taxon>Actinomycetes</taxon>
        <taxon>Propionibacteriales</taxon>
        <taxon>Nocardioidaceae</taxon>
        <taxon>Nocardioides</taxon>
    </lineage>
</organism>
<dbReference type="RefSeq" id="WP_165234855.1">
    <property type="nucleotide sequence ID" value="NZ_CP049257.1"/>
</dbReference>